<dbReference type="EMBL" id="KK785266">
    <property type="protein sequence ID" value="KDO45287.1"/>
    <property type="molecule type" value="Genomic_DNA"/>
</dbReference>
<protein>
    <recommendedName>
        <fullName evidence="1">Rho-GAP domain-containing protein</fullName>
    </recommendedName>
</protein>
<evidence type="ECO:0000313" key="2">
    <source>
        <dbReference type="EMBL" id="KDO45287.1"/>
    </source>
</evidence>
<organism evidence="2 3">
    <name type="scientific">Citrus sinensis</name>
    <name type="common">Sweet orange</name>
    <name type="synonym">Citrus aurantium var. sinensis</name>
    <dbReference type="NCBI Taxonomy" id="2711"/>
    <lineage>
        <taxon>Eukaryota</taxon>
        <taxon>Viridiplantae</taxon>
        <taxon>Streptophyta</taxon>
        <taxon>Embryophyta</taxon>
        <taxon>Tracheophyta</taxon>
        <taxon>Spermatophyta</taxon>
        <taxon>Magnoliopsida</taxon>
        <taxon>eudicotyledons</taxon>
        <taxon>Gunneridae</taxon>
        <taxon>Pentapetalae</taxon>
        <taxon>rosids</taxon>
        <taxon>malvids</taxon>
        <taxon>Sapindales</taxon>
        <taxon>Rutaceae</taxon>
        <taxon>Aurantioideae</taxon>
        <taxon>Citrus</taxon>
    </lineage>
</organism>
<feature type="domain" description="Rho-GAP" evidence="1">
    <location>
        <begin position="135"/>
        <end position="340"/>
    </location>
</feature>
<accession>A0A067E217</accession>
<dbReference type="CDD" id="cd00159">
    <property type="entry name" value="RhoGAP"/>
    <property type="match status" value="1"/>
</dbReference>
<dbReference type="PROSITE" id="PS50238">
    <property type="entry name" value="RHOGAP"/>
    <property type="match status" value="1"/>
</dbReference>
<proteinExistence type="predicted"/>
<sequence length="349" mass="38727">MPSAISPPWQEKASEFFSSSGSKLREAGQSVGEVAKDAKGNAADVAERVGSAVKSRWALLQEPSTKHAVQERLISAAAITGMFLRRGFSETKDKVAVGKIKVEEAAKKTAQKSKTILTDIERWQKGVASTDVFGVPIEVTVQRQQYGKPVPHILVKCADYLVLSGLNSQFLFKAEGDKKVIQHLVSMYNQDPNASLPEGVNPFDVAALAKYYLASLPEPLTTFELYDEIKGARSSIHAMRNTLKKLSNMDARSLAMEMAPVIMWQKERKPEFYRQYWNHASRSSSKNMEPATPHGEWDMLADESEEMDASSAIPLDDGMPIDFGAIEVVQCLMEQHNAIFTDANETVWR</sequence>
<gene>
    <name evidence="2" type="ORF">CISIN_1g017326mg</name>
</gene>
<dbReference type="PANTHER" id="PTHR47367">
    <property type="entry name" value="AUXIN-REGULATED PROTEIN-LIKE"/>
    <property type="match status" value="1"/>
</dbReference>
<dbReference type="Gene3D" id="1.10.555.10">
    <property type="entry name" value="Rho GTPase activation protein"/>
    <property type="match status" value="1"/>
</dbReference>
<evidence type="ECO:0000313" key="3">
    <source>
        <dbReference type="Proteomes" id="UP000027120"/>
    </source>
</evidence>
<dbReference type="InterPro" id="IPR000198">
    <property type="entry name" value="RhoGAP_dom"/>
</dbReference>
<evidence type="ECO:0000259" key="1">
    <source>
        <dbReference type="PROSITE" id="PS50238"/>
    </source>
</evidence>
<dbReference type="Pfam" id="PF00620">
    <property type="entry name" value="RhoGAP"/>
    <property type="match status" value="1"/>
</dbReference>
<name>A0A067E217_CITSI</name>
<dbReference type="SUPFAM" id="SSF48350">
    <property type="entry name" value="GTPase activation domain, GAP"/>
    <property type="match status" value="1"/>
</dbReference>
<dbReference type="GO" id="GO:0007165">
    <property type="term" value="P:signal transduction"/>
    <property type="evidence" value="ECO:0007669"/>
    <property type="project" value="InterPro"/>
</dbReference>
<dbReference type="PANTHER" id="PTHR47367:SF1">
    <property type="entry name" value="OS07G0486500 PROTEIN"/>
    <property type="match status" value="1"/>
</dbReference>
<reference evidence="2 3" key="1">
    <citation type="submission" date="2014-04" db="EMBL/GenBank/DDBJ databases">
        <authorList>
            <consortium name="International Citrus Genome Consortium"/>
            <person name="Gmitter F."/>
            <person name="Chen C."/>
            <person name="Farmerie W."/>
            <person name="Harkins T."/>
            <person name="Desany B."/>
            <person name="Mohiuddin M."/>
            <person name="Kodira C."/>
            <person name="Borodovsky M."/>
            <person name="Lomsadze A."/>
            <person name="Burns P."/>
            <person name="Jenkins J."/>
            <person name="Prochnik S."/>
            <person name="Shu S."/>
            <person name="Chapman J."/>
            <person name="Pitluck S."/>
            <person name="Schmutz J."/>
            <person name="Rokhsar D."/>
        </authorList>
    </citation>
    <scope>NUCLEOTIDE SEQUENCE</scope>
</reference>
<dbReference type="SMART" id="SM00324">
    <property type="entry name" value="RhoGAP"/>
    <property type="match status" value="1"/>
</dbReference>
<keyword evidence="3" id="KW-1185">Reference proteome</keyword>
<dbReference type="AlphaFoldDB" id="A0A067E217"/>
<dbReference type="Proteomes" id="UP000027120">
    <property type="component" value="Unassembled WGS sequence"/>
</dbReference>
<dbReference type="InterPro" id="IPR008936">
    <property type="entry name" value="Rho_GTPase_activation_prot"/>
</dbReference>